<comment type="caution">
    <text evidence="1">The sequence shown here is derived from an EMBL/GenBank/DDBJ whole genome shotgun (WGS) entry which is preliminary data.</text>
</comment>
<keyword evidence="2" id="KW-1185">Reference proteome</keyword>
<gene>
    <name evidence="1" type="ORF">HanXRQr2_Chr08g0319931</name>
</gene>
<dbReference type="Gramene" id="mRNA:HanXRQr2_Chr08g0319931">
    <property type="protein sequence ID" value="CDS:HanXRQr2_Chr08g0319931.1"/>
    <property type="gene ID" value="HanXRQr2_Chr08g0319931"/>
</dbReference>
<evidence type="ECO:0000313" key="1">
    <source>
        <dbReference type="EMBL" id="KAF5793747.1"/>
    </source>
</evidence>
<proteinExistence type="predicted"/>
<dbReference type="Proteomes" id="UP000215914">
    <property type="component" value="Unassembled WGS sequence"/>
</dbReference>
<accession>A0A9K3NAX3</accession>
<dbReference type="AlphaFoldDB" id="A0A9K3NAX3"/>
<dbReference type="EMBL" id="MNCJ02000323">
    <property type="protein sequence ID" value="KAF5793747.1"/>
    <property type="molecule type" value="Genomic_DNA"/>
</dbReference>
<organism evidence="1 2">
    <name type="scientific">Helianthus annuus</name>
    <name type="common">Common sunflower</name>
    <dbReference type="NCBI Taxonomy" id="4232"/>
    <lineage>
        <taxon>Eukaryota</taxon>
        <taxon>Viridiplantae</taxon>
        <taxon>Streptophyta</taxon>
        <taxon>Embryophyta</taxon>
        <taxon>Tracheophyta</taxon>
        <taxon>Spermatophyta</taxon>
        <taxon>Magnoliopsida</taxon>
        <taxon>eudicotyledons</taxon>
        <taxon>Gunneridae</taxon>
        <taxon>Pentapetalae</taxon>
        <taxon>asterids</taxon>
        <taxon>campanulids</taxon>
        <taxon>Asterales</taxon>
        <taxon>Asteraceae</taxon>
        <taxon>Asteroideae</taxon>
        <taxon>Heliantheae alliance</taxon>
        <taxon>Heliantheae</taxon>
        <taxon>Helianthus</taxon>
    </lineage>
</organism>
<protein>
    <submittedName>
        <fullName evidence="1">Uncharacterized protein</fullName>
    </submittedName>
</protein>
<sequence>MDDTCVQLFSFNALKGALNFCFDSSQGLFPLALQWMLLLGPCYPGVLPLNPRCCPLGIPIRGFVRTLRIITTNTSVHSCIT</sequence>
<evidence type="ECO:0000313" key="2">
    <source>
        <dbReference type="Proteomes" id="UP000215914"/>
    </source>
</evidence>
<reference evidence="1" key="1">
    <citation type="journal article" date="2017" name="Nature">
        <title>The sunflower genome provides insights into oil metabolism, flowering and Asterid evolution.</title>
        <authorList>
            <person name="Badouin H."/>
            <person name="Gouzy J."/>
            <person name="Grassa C.J."/>
            <person name="Murat F."/>
            <person name="Staton S.E."/>
            <person name="Cottret L."/>
            <person name="Lelandais-Briere C."/>
            <person name="Owens G.L."/>
            <person name="Carrere S."/>
            <person name="Mayjonade B."/>
            <person name="Legrand L."/>
            <person name="Gill N."/>
            <person name="Kane N.C."/>
            <person name="Bowers J.E."/>
            <person name="Hubner S."/>
            <person name="Bellec A."/>
            <person name="Berard A."/>
            <person name="Berges H."/>
            <person name="Blanchet N."/>
            <person name="Boniface M.C."/>
            <person name="Brunel D."/>
            <person name="Catrice O."/>
            <person name="Chaidir N."/>
            <person name="Claudel C."/>
            <person name="Donnadieu C."/>
            <person name="Faraut T."/>
            <person name="Fievet G."/>
            <person name="Helmstetter N."/>
            <person name="King M."/>
            <person name="Knapp S.J."/>
            <person name="Lai Z."/>
            <person name="Le Paslier M.C."/>
            <person name="Lippi Y."/>
            <person name="Lorenzon L."/>
            <person name="Mandel J.R."/>
            <person name="Marage G."/>
            <person name="Marchand G."/>
            <person name="Marquand E."/>
            <person name="Bret-Mestries E."/>
            <person name="Morien E."/>
            <person name="Nambeesan S."/>
            <person name="Nguyen T."/>
            <person name="Pegot-Espagnet P."/>
            <person name="Pouilly N."/>
            <person name="Raftis F."/>
            <person name="Sallet E."/>
            <person name="Schiex T."/>
            <person name="Thomas J."/>
            <person name="Vandecasteele C."/>
            <person name="Vares D."/>
            <person name="Vear F."/>
            <person name="Vautrin S."/>
            <person name="Crespi M."/>
            <person name="Mangin B."/>
            <person name="Burke J.M."/>
            <person name="Salse J."/>
            <person name="Munos S."/>
            <person name="Vincourt P."/>
            <person name="Rieseberg L.H."/>
            <person name="Langlade N.B."/>
        </authorList>
    </citation>
    <scope>NUCLEOTIDE SEQUENCE</scope>
    <source>
        <tissue evidence="1">Leaves</tissue>
    </source>
</reference>
<name>A0A9K3NAX3_HELAN</name>
<reference evidence="1" key="2">
    <citation type="submission" date="2020-06" db="EMBL/GenBank/DDBJ databases">
        <title>Helianthus annuus Genome sequencing and assembly Release 2.</title>
        <authorList>
            <person name="Gouzy J."/>
            <person name="Langlade N."/>
            <person name="Munos S."/>
        </authorList>
    </citation>
    <scope>NUCLEOTIDE SEQUENCE</scope>
    <source>
        <tissue evidence="1">Leaves</tissue>
    </source>
</reference>